<feature type="transmembrane region" description="Helical" evidence="8">
    <location>
        <begin position="299"/>
        <end position="322"/>
    </location>
</feature>
<protein>
    <submittedName>
        <fullName evidence="11">Mechanosensitive ion channel protein</fullName>
    </submittedName>
</protein>
<evidence type="ECO:0000313" key="12">
    <source>
        <dbReference type="Proteomes" id="UP000229839"/>
    </source>
</evidence>
<dbReference type="EMBL" id="NJGE01000003">
    <property type="protein sequence ID" value="PIT69780.1"/>
    <property type="molecule type" value="Genomic_DNA"/>
</dbReference>
<dbReference type="InterPro" id="IPR010920">
    <property type="entry name" value="LSM_dom_sf"/>
</dbReference>
<keyword evidence="5 8" id="KW-1133">Transmembrane helix</keyword>
<dbReference type="GO" id="GO:0005886">
    <property type="term" value="C:plasma membrane"/>
    <property type="evidence" value="ECO:0007669"/>
    <property type="project" value="UniProtKB-SubCell"/>
</dbReference>
<feature type="transmembrane region" description="Helical" evidence="8">
    <location>
        <begin position="415"/>
        <end position="437"/>
    </location>
</feature>
<sequence length="791" mass="89697">MYSFCRKNTHILFLLLGIIFVFNSGAWGNRGAQNTIVEQTIASYSVDEIIQQQQLIIENLEENTETLKRDFDRKLEDERALEELRLRAQDISERALEAAFVLRSPLNEINALLDQLTELHHDVKQLKSSVKEYTYLIEQKAKINSIILRFEAIFLATNRIAELSISQSRELFKRTLTDRVEFSVPMIKHLVQKTKEASSDFLLLLSSWWDFIFYFKLLQLFLCFLIPLFITLGLSYFSRKILIHVYRHFTKSNEEISYLQRLLIAFISVLLPLLICVLCVYLVLFLFRHFNLDPGKLTPVFNMIGCQIILVFLINRLSVVLLSSNMLHIRLFNVASSSAYQLVILFTSLGGVLAFDAVFDSIYQIISAPLSLTIAKSFIAVFLVAVLLFIITFIPLRFRRRRFQEEKREAYFWPFYIRIPFIGLGLLLFVLNFLGYVGLARFIMQKILIGGAFLIFMYLGIKSAQSLGTKGQFMKTAVGHFLIQRFHLEEKMMNQLGIVISVFLNLIVVVFCAMLIAVQFGFSYSDLKAVLWQSVTGFQIGNMTLSLISLVTGIISFCVCWFLIRRFIGWLDHVVLAQGEFDSGIRNSIKTVISYGGVVVSALTGLSMAGLDLRNFALIAGGLSLGIGFGLQNIVQNFVSGLIILVGRPFKIGDYIESGSVGGVVKRISVRATELETIQRKTIIIPNSSLINNNVSNWTRRNKVGRIDIPVTVSSKVAPEHVVEILLEIAASTEGVLKNPIPQVSFTAFDHKSFSFNLAIYVPNITAPSHVTNTLRFVLYKRFVEEGILEC</sequence>
<evidence type="ECO:0000256" key="8">
    <source>
        <dbReference type="SAM" id="Phobius"/>
    </source>
</evidence>
<feature type="transmembrane region" description="Helical" evidence="8">
    <location>
        <begin position="443"/>
        <end position="461"/>
    </location>
</feature>
<dbReference type="InterPro" id="IPR006685">
    <property type="entry name" value="MscS_channel_2nd"/>
</dbReference>
<dbReference type="InterPro" id="IPR049278">
    <property type="entry name" value="MS_channel_C"/>
</dbReference>
<proteinExistence type="inferred from homology"/>
<keyword evidence="7" id="KW-0175">Coiled coil</keyword>
<dbReference type="SUPFAM" id="SSF50182">
    <property type="entry name" value="Sm-like ribonucleoproteins"/>
    <property type="match status" value="1"/>
</dbReference>
<dbReference type="InterPro" id="IPR052702">
    <property type="entry name" value="MscS-like_channel"/>
</dbReference>
<evidence type="ECO:0000256" key="5">
    <source>
        <dbReference type="ARBA" id="ARBA00022989"/>
    </source>
</evidence>
<dbReference type="InterPro" id="IPR023408">
    <property type="entry name" value="MscS_beta-dom_sf"/>
</dbReference>
<feature type="coiled-coil region" evidence="7">
    <location>
        <begin position="50"/>
        <end position="129"/>
    </location>
</feature>
<dbReference type="Pfam" id="PF00924">
    <property type="entry name" value="MS_channel_2nd"/>
    <property type="match status" value="1"/>
</dbReference>
<keyword evidence="6 8" id="KW-0472">Membrane</keyword>
<dbReference type="Pfam" id="PF21082">
    <property type="entry name" value="MS_channel_3rd"/>
    <property type="match status" value="1"/>
</dbReference>
<dbReference type="SUPFAM" id="SSF82861">
    <property type="entry name" value="Mechanosensitive channel protein MscS (YggB), transmembrane region"/>
    <property type="match status" value="1"/>
</dbReference>
<dbReference type="RefSeq" id="WP_100128412.1">
    <property type="nucleotide sequence ID" value="NZ_CADDYI010000003.1"/>
</dbReference>
<feature type="transmembrane region" description="Helical" evidence="8">
    <location>
        <begin position="540"/>
        <end position="564"/>
    </location>
</feature>
<evidence type="ECO:0000259" key="9">
    <source>
        <dbReference type="Pfam" id="PF00924"/>
    </source>
</evidence>
<accession>A0A2M6UUA7</accession>
<dbReference type="GO" id="GO:0008381">
    <property type="term" value="F:mechanosensitive monoatomic ion channel activity"/>
    <property type="evidence" value="ECO:0007669"/>
    <property type="project" value="UniProtKB-ARBA"/>
</dbReference>
<gene>
    <name evidence="11" type="ORF">CER18_01815</name>
</gene>
<feature type="transmembrane region" description="Helical" evidence="8">
    <location>
        <begin position="496"/>
        <end position="520"/>
    </location>
</feature>
<dbReference type="PANTHER" id="PTHR30347">
    <property type="entry name" value="POTASSIUM CHANNEL RELATED"/>
    <property type="match status" value="1"/>
</dbReference>
<dbReference type="Proteomes" id="UP000229839">
    <property type="component" value="Unassembled WGS sequence"/>
</dbReference>
<dbReference type="InterPro" id="IPR011014">
    <property type="entry name" value="MscS_channel_TM-2"/>
</dbReference>
<evidence type="ECO:0000256" key="3">
    <source>
        <dbReference type="ARBA" id="ARBA00022475"/>
    </source>
</evidence>
<evidence type="ECO:0000256" key="4">
    <source>
        <dbReference type="ARBA" id="ARBA00022692"/>
    </source>
</evidence>
<evidence type="ECO:0000256" key="1">
    <source>
        <dbReference type="ARBA" id="ARBA00004651"/>
    </source>
</evidence>
<feature type="domain" description="Mechanosensitive ion channel MscS C-terminal" evidence="10">
    <location>
        <begin position="707"/>
        <end position="780"/>
    </location>
</feature>
<evidence type="ECO:0000259" key="10">
    <source>
        <dbReference type="Pfam" id="PF21082"/>
    </source>
</evidence>
<feature type="domain" description="Mechanosensitive ion channel MscS" evidence="9">
    <location>
        <begin position="633"/>
        <end position="700"/>
    </location>
</feature>
<comment type="subcellular location">
    <subcellularLocation>
        <location evidence="1">Cell membrane</location>
        <topology evidence="1">Multi-pass membrane protein</topology>
    </subcellularLocation>
</comment>
<keyword evidence="3" id="KW-1003">Cell membrane</keyword>
<feature type="transmembrane region" description="Helical" evidence="8">
    <location>
        <begin position="592"/>
        <end position="611"/>
    </location>
</feature>
<feature type="transmembrane region" description="Helical" evidence="8">
    <location>
        <begin position="258"/>
        <end position="287"/>
    </location>
</feature>
<comment type="similarity">
    <text evidence="2">Belongs to the MscS (TC 1.A.23) family.</text>
</comment>
<organism evidence="11 12">
    <name type="scientific">Bartonella tribocorum</name>
    <dbReference type="NCBI Taxonomy" id="85701"/>
    <lineage>
        <taxon>Bacteria</taxon>
        <taxon>Pseudomonadati</taxon>
        <taxon>Pseudomonadota</taxon>
        <taxon>Alphaproteobacteria</taxon>
        <taxon>Hyphomicrobiales</taxon>
        <taxon>Bartonellaceae</taxon>
        <taxon>Bartonella</taxon>
    </lineage>
</organism>
<reference evidence="11 12" key="1">
    <citation type="submission" date="2017-06" db="EMBL/GenBank/DDBJ databases">
        <title>Draft genome of Bartonella tribocorum strain L103, isolated from a rodent in Laos.</title>
        <authorList>
            <person name="Hadjadj L."/>
            <person name="Jiyipong T."/>
            <person name="Morand S."/>
            <person name="Diene S.M."/>
            <person name="Rolain J.-M."/>
        </authorList>
    </citation>
    <scope>NUCLEOTIDE SEQUENCE [LARGE SCALE GENOMIC DNA]</scope>
    <source>
        <strain evidence="11 12">L103</strain>
    </source>
</reference>
<evidence type="ECO:0000256" key="2">
    <source>
        <dbReference type="ARBA" id="ARBA00008017"/>
    </source>
</evidence>
<dbReference type="InterPro" id="IPR011066">
    <property type="entry name" value="MscS_channel_C_sf"/>
</dbReference>
<evidence type="ECO:0000256" key="7">
    <source>
        <dbReference type="SAM" id="Coils"/>
    </source>
</evidence>
<dbReference type="SUPFAM" id="SSF82689">
    <property type="entry name" value="Mechanosensitive channel protein MscS (YggB), C-terminal domain"/>
    <property type="match status" value="1"/>
</dbReference>
<feature type="transmembrane region" description="Helical" evidence="8">
    <location>
        <begin position="211"/>
        <end position="237"/>
    </location>
</feature>
<evidence type="ECO:0000256" key="6">
    <source>
        <dbReference type="ARBA" id="ARBA00023136"/>
    </source>
</evidence>
<dbReference type="AlphaFoldDB" id="A0A2M6UUA7"/>
<name>A0A2M6UUA7_9HYPH</name>
<feature type="transmembrane region" description="Helical" evidence="8">
    <location>
        <begin position="617"/>
        <end position="646"/>
    </location>
</feature>
<feature type="transmembrane region" description="Helical" evidence="8">
    <location>
        <begin position="372"/>
        <end position="394"/>
    </location>
</feature>
<dbReference type="STRING" id="85701.BM1374166_01467"/>
<dbReference type="OrthoDB" id="9799209at2"/>
<evidence type="ECO:0000313" key="11">
    <source>
        <dbReference type="EMBL" id="PIT69780.1"/>
    </source>
</evidence>
<dbReference type="Gene3D" id="3.30.70.100">
    <property type="match status" value="1"/>
</dbReference>
<dbReference type="Gene3D" id="1.10.287.1260">
    <property type="match status" value="1"/>
</dbReference>
<dbReference type="PANTHER" id="PTHR30347:SF1">
    <property type="entry name" value="MECHANOSENSITIVE CHANNEL MSCK"/>
    <property type="match status" value="1"/>
</dbReference>
<dbReference type="Gene3D" id="2.30.30.60">
    <property type="match status" value="1"/>
</dbReference>
<feature type="transmembrane region" description="Helical" evidence="8">
    <location>
        <begin position="342"/>
        <end position="366"/>
    </location>
</feature>
<comment type="caution">
    <text evidence="11">The sequence shown here is derived from an EMBL/GenBank/DDBJ whole genome shotgun (WGS) entry which is preliminary data.</text>
</comment>
<keyword evidence="4 8" id="KW-0812">Transmembrane</keyword>